<dbReference type="RefSeq" id="WP_212492488.1">
    <property type="nucleotide sequence ID" value="NZ_JAFCJH010000008.1"/>
</dbReference>
<accession>A0ABS5FG65</accession>
<organism evidence="1 2">
    <name type="scientific">Bradyrhizobium jicamae</name>
    <dbReference type="NCBI Taxonomy" id="280332"/>
    <lineage>
        <taxon>Bacteria</taxon>
        <taxon>Pseudomonadati</taxon>
        <taxon>Pseudomonadota</taxon>
        <taxon>Alphaproteobacteria</taxon>
        <taxon>Hyphomicrobiales</taxon>
        <taxon>Nitrobacteraceae</taxon>
        <taxon>Bradyrhizobium</taxon>
    </lineage>
</organism>
<sequence>MKESRPDLPDNVALLVSLKHLHKAPSLVDADVCWGHPSGYIEASFLPACVEFSRDHLEDLVKRLPELFTILKQAIRRGGLLSLMDE</sequence>
<proteinExistence type="predicted"/>
<reference evidence="2" key="1">
    <citation type="journal article" date="2021" name="ISME J.">
        <title>Evolutionary origin and ecological implication of a unique nif island in free-living Bradyrhizobium lineages.</title>
        <authorList>
            <person name="Tao J."/>
        </authorList>
    </citation>
    <scope>NUCLEOTIDE SEQUENCE [LARGE SCALE GENOMIC DNA]</scope>
    <source>
        <strain evidence="2">SZCCT0434</strain>
    </source>
</reference>
<dbReference type="EMBL" id="JAFCJH010000008">
    <property type="protein sequence ID" value="MBR0795785.1"/>
    <property type="molecule type" value="Genomic_DNA"/>
</dbReference>
<evidence type="ECO:0000313" key="2">
    <source>
        <dbReference type="Proteomes" id="UP001315278"/>
    </source>
</evidence>
<comment type="caution">
    <text evidence="1">The sequence shown here is derived from an EMBL/GenBank/DDBJ whole genome shotgun (WGS) entry which is preliminary data.</text>
</comment>
<evidence type="ECO:0000313" key="1">
    <source>
        <dbReference type="EMBL" id="MBR0795785.1"/>
    </source>
</evidence>
<name>A0ABS5FG65_9BRAD</name>
<dbReference type="Proteomes" id="UP001315278">
    <property type="component" value="Unassembled WGS sequence"/>
</dbReference>
<gene>
    <name evidence="1" type="ORF">JQ615_10325</name>
</gene>
<keyword evidence="2" id="KW-1185">Reference proteome</keyword>
<protein>
    <submittedName>
        <fullName evidence="1">Uncharacterized protein</fullName>
    </submittedName>
</protein>